<gene>
    <name evidence="6" type="ORF">OEZ85_007965</name>
</gene>
<protein>
    <recommendedName>
        <fullName evidence="5">Aminotransferase class I/classII large domain-containing protein</fullName>
    </recommendedName>
</protein>
<dbReference type="Gene3D" id="3.90.1150.10">
    <property type="entry name" value="Aspartate Aminotransferase, domain 1"/>
    <property type="match status" value="1"/>
</dbReference>
<name>A0ABY8THH3_TETOB</name>
<evidence type="ECO:0000313" key="7">
    <source>
        <dbReference type="Proteomes" id="UP001244341"/>
    </source>
</evidence>
<evidence type="ECO:0000256" key="2">
    <source>
        <dbReference type="ARBA" id="ARBA00008392"/>
    </source>
</evidence>
<dbReference type="NCBIfam" id="TIGR01822">
    <property type="entry name" value="2am3keto_CoA"/>
    <property type="match status" value="1"/>
</dbReference>
<dbReference type="Proteomes" id="UP001244341">
    <property type="component" value="Chromosome 1b"/>
</dbReference>
<dbReference type="PANTHER" id="PTHR13693:SF102">
    <property type="entry name" value="2-AMINO-3-KETOBUTYRATE COENZYME A LIGASE, MITOCHONDRIAL"/>
    <property type="match status" value="1"/>
</dbReference>
<dbReference type="PANTHER" id="PTHR13693">
    <property type="entry name" value="CLASS II AMINOTRANSFERASE/8-AMINO-7-OXONONANOATE SYNTHASE"/>
    <property type="match status" value="1"/>
</dbReference>
<comment type="similarity">
    <text evidence="2">Belongs to the class-II pyridoxal-phosphate-dependent aminotransferase family.</text>
</comment>
<dbReference type="InterPro" id="IPR015421">
    <property type="entry name" value="PyrdxlP-dep_Trfase_major"/>
</dbReference>
<evidence type="ECO:0000256" key="3">
    <source>
        <dbReference type="ARBA" id="ARBA00022679"/>
    </source>
</evidence>
<keyword evidence="7" id="KW-1185">Reference proteome</keyword>
<dbReference type="EMBL" id="CP126208">
    <property type="protein sequence ID" value="WIA08531.1"/>
    <property type="molecule type" value="Genomic_DNA"/>
</dbReference>
<evidence type="ECO:0000313" key="6">
    <source>
        <dbReference type="EMBL" id="WIA08531.1"/>
    </source>
</evidence>
<feature type="domain" description="Aminotransferase class I/classII large" evidence="5">
    <location>
        <begin position="80"/>
        <end position="423"/>
    </location>
</feature>
<dbReference type="Gene3D" id="3.40.640.10">
    <property type="entry name" value="Type I PLP-dependent aspartate aminotransferase-like (Major domain)"/>
    <property type="match status" value="1"/>
</dbReference>
<comment type="cofactor">
    <cofactor evidence="1">
        <name>pyridoxal 5'-phosphate</name>
        <dbReference type="ChEBI" id="CHEBI:597326"/>
    </cofactor>
</comment>
<proteinExistence type="inferred from homology"/>
<accession>A0ABY8THH3</accession>
<dbReference type="Pfam" id="PF00155">
    <property type="entry name" value="Aminotran_1_2"/>
    <property type="match status" value="1"/>
</dbReference>
<dbReference type="NCBIfam" id="NF005394">
    <property type="entry name" value="PRK06939.1"/>
    <property type="match status" value="1"/>
</dbReference>
<evidence type="ECO:0000256" key="4">
    <source>
        <dbReference type="ARBA" id="ARBA00023315"/>
    </source>
</evidence>
<sequence>MTRFLLAKAVDVVNLQHFVGAQQLLQLRSFTTSLAAAQDALVLKARQQLEEIRSAGTFKVERQITTPQEASVGVLDVAQPVLNFCANNYLGLSNHPVVVAAARKALDTHGYGLSSVRFICGTQDLHKQLEARISAFHGTEDTILYPSCFDANAGLFEALLGPEDAVISDELNHASIIDGIRLCKAKRYRYKHMDLIDLEHKIMEAEDAGAKVKLIATDGVFSMDGDIAPIGDIVALAHHHDAQVFSDECHATGFVGATGRGTDEACNVPGQVDIINSTLGKALGGGTGGYTTGKADVVALLRQRARPYLFSNSLAPSAVAASIAVFDLLSSSSALRDKLQENADYFRRQMAAAGFSIRPGRHPIVPIMLGDAALANKMASAMLQRGVYVVGFSYPVVPKGTARIRVQLSAAHEREHLDKAIAAFKDVGKQLGVIE</sequence>
<evidence type="ECO:0000259" key="5">
    <source>
        <dbReference type="Pfam" id="PF00155"/>
    </source>
</evidence>
<keyword evidence="3" id="KW-0808">Transferase</keyword>
<organism evidence="6 7">
    <name type="scientific">Tetradesmus obliquus</name>
    <name type="common">Green alga</name>
    <name type="synonym">Acutodesmus obliquus</name>
    <dbReference type="NCBI Taxonomy" id="3088"/>
    <lineage>
        <taxon>Eukaryota</taxon>
        <taxon>Viridiplantae</taxon>
        <taxon>Chlorophyta</taxon>
        <taxon>core chlorophytes</taxon>
        <taxon>Chlorophyceae</taxon>
        <taxon>CS clade</taxon>
        <taxon>Sphaeropleales</taxon>
        <taxon>Scenedesmaceae</taxon>
        <taxon>Tetradesmus</taxon>
    </lineage>
</organism>
<dbReference type="InterPro" id="IPR050087">
    <property type="entry name" value="AON_synthase_class-II"/>
</dbReference>
<dbReference type="HAMAP" id="MF_00985">
    <property type="entry name" value="2am3keto_CoA_ligase"/>
    <property type="match status" value="1"/>
</dbReference>
<dbReference type="InterPro" id="IPR011282">
    <property type="entry name" value="2am3keto_CoA_ligase"/>
</dbReference>
<dbReference type="InterPro" id="IPR015424">
    <property type="entry name" value="PyrdxlP-dep_Trfase"/>
</dbReference>
<dbReference type="SUPFAM" id="SSF53383">
    <property type="entry name" value="PLP-dependent transferases"/>
    <property type="match status" value="1"/>
</dbReference>
<dbReference type="CDD" id="cd06454">
    <property type="entry name" value="KBL_like"/>
    <property type="match status" value="1"/>
</dbReference>
<keyword evidence="4" id="KW-0012">Acyltransferase</keyword>
<evidence type="ECO:0000256" key="1">
    <source>
        <dbReference type="ARBA" id="ARBA00001933"/>
    </source>
</evidence>
<dbReference type="InterPro" id="IPR015422">
    <property type="entry name" value="PyrdxlP-dep_Trfase_small"/>
</dbReference>
<dbReference type="InterPro" id="IPR004839">
    <property type="entry name" value="Aminotransferase_I/II_large"/>
</dbReference>
<reference evidence="6 7" key="1">
    <citation type="submission" date="2023-05" db="EMBL/GenBank/DDBJ databases">
        <title>A 100% complete, gapless, phased diploid assembly of the Scenedesmus obliquus UTEX 3031 genome.</title>
        <authorList>
            <person name="Biondi T.C."/>
            <person name="Hanschen E.R."/>
            <person name="Kwon T."/>
            <person name="Eng W."/>
            <person name="Kruse C.P.S."/>
            <person name="Koehler S.I."/>
            <person name="Kunde Y."/>
            <person name="Gleasner C.D."/>
            <person name="You Mak K.T."/>
            <person name="Polle J."/>
            <person name="Hovde B.T."/>
            <person name="Starkenburg S.R."/>
        </authorList>
    </citation>
    <scope>NUCLEOTIDE SEQUENCE [LARGE SCALE GENOMIC DNA]</scope>
    <source>
        <strain evidence="6 7">DOE0152z</strain>
    </source>
</reference>